<evidence type="ECO:0000313" key="3">
    <source>
        <dbReference type="EMBL" id="GAH88879.1"/>
    </source>
</evidence>
<dbReference type="AlphaFoldDB" id="X1KFF5"/>
<accession>X1KFF5</accession>
<name>X1KFF5_9ZZZZ</name>
<organism evidence="3">
    <name type="scientific">marine sediment metagenome</name>
    <dbReference type="NCBI Taxonomy" id="412755"/>
    <lineage>
        <taxon>unclassified sequences</taxon>
        <taxon>metagenomes</taxon>
        <taxon>ecological metagenomes</taxon>
    </lineage>
</organism>
<feature type="domain" description="CAAX prenyl protease 2/Lysostaphin resistance protein A-like" evidence="2">
    <location>
        <begin position="4"/>
        <end position="91"/>
    </location>
</feature>
<keyword evidence="1" id="KW-0812">Transmembrane</keyword>
<dbReference type="GO" id="GO:0080120">
    <property type="term" value="P:CAAX-box protein maturation"/>
    <property type="evidence" value="ECO:0007669"/>
    <property type="project" value="UniProtKB-ARBA"/>
</dbReference>
<dbReference type="InterPro" id="IPR052710">
    <property type="entry name" value="CAAX_protease"/>
</dbReference>
<feature type="transmembrane region" description="Helical" evidence="1">
    <location>
        <begin position="119"/>
        <end position="139"/>
    </location>
</feature>
<dbReference type="PANTHER" id="PTHR36435:SF1">
    <property type="entry name" value="CAAX AMINO TERMINAL PROTEASE FAMILY PROTEIN"/>
    <property type="match status" value="1"/>
</dbReference>
<keyword evidence="1" id="KW-1133">Transmembrane helix</keyword>
<feature type="transmembrane region" description="Helical" evidence="1">
    <location>
        <begin position="78"/>
        <end position="99"/>
    </location>
</feature>
<proteinExistence type="predicted"/>
<evidence type="ECO:0000259" key="2">
    <source>
        <dbReference type="Pfam" id="PF02517"/>
    </source>
</evidence>
<feature type="non-terminal residue" evidence="3">
    <location>
        <position position="1"/>
    </location>
</feature>
<dbReference type="EMBL" id="BARU01037573">
    <property type="protein sequence ID" value="GAH88879.1"/>
    <property type="molecule type" value="Genomic_DNA"/>
</dbReference>
<dbReference type="PANTHER" id="PTHR36435">
    <property type="entry name" value="SLR1288 PROTEIN"/>
    <property type="match status" value="1"/>
</dbReference>
<evidence type="ECO:0000256" key="1">
    <source>
        <dbReference type="SAM" id="Phobius"/>
    </source>
</evidence>
<protein>
    <recommendedName>
        <fullName evidence="2">CAAX prenyl protease 2/Lysostaphin resistance protein A-like domain-containing protein</fullName>
    </recommendedName>
</protein>
<comment type="caution">
    <text evidence="3">The sequence shown here is derived from an EMBL/GenBank/DDBJ whole genome shotgun (WGS) entry which is preliminary data.</text>
</comment>
<dbReference type="Pfam" id="PF02517">
    <property type="entry name" value="Rce1-like"/>
    <property type="match status" value="1"/>
</dbReference>
<feature type="transmembrane region" description="Helical" evidence="1">
    <location>
        <begin position="41"/>
        <end position="71"/>
    </location>
</feature>
<keyword evidence="1" id="KW-0472">Membrane</keyword>
<sequence>SMTAWTKIVFTILLMPLVEEALFRGVILRGFLKRYSTEQAIIVSAIVFSIAHLNPWQMVSAFMGGIFLAWLMVYTRSLFTCILGHMTMNAIAFIIVSILKLQISGYSVMPTETMQFQPWWFDVMGVVLIFVGITGIIFLKKKQRYGNSQSVTHST</sequence>
<dbReference type="InterPro" id="IPR003675">
    <property type="entry name" value="Rce1/LyrA-like_dom"/>
</dbReference>
<dbReference type="GO" id="GO:0004175">
    <property type="term" value="F:endopeptidase activity"/>
    <property type="evidence" value="ECO:0007669"/>
    <property type="project" value="UniProtKB-ARBA"/>
</dbReference>
<reference evidence="3" key="1">
    <citation type="journal article" date="2014" name="Front. Microbiol.">
        <title>High frequency of phylogenetically diverse reductive dehalogenase-homologous genes in deep subseafloor sedimentary metagenomes.</title>
        <authorList>
            <person name="Kawai M."/>
            <person name="Futagami T."/>
            <person name="Toyoda A."/>
            <person name="Takaki Y."/>
            <person name="Nishi S."/>
            <person name="Hori S."/>
            <person name="Arai W."/>
            <person name="Tsubouchi T."/>
            <person name="Morono Y."/>
            <person name="Uchiyama I."/>
            <person name="Ito T."/>
            <person name="Fujiyama A."/>
            <person name="Inagaki F."/>
            <person name="Takami H."/>
        </authorList>
    </citation>
    <scope>NUCLEOTIDE SEQUENCE</scope>
    <source>
        <strain evidence="3">Expedition CK06-06</strain>
    </source>
</reference>
<gene>
    <name evidence="3" type="ORF">S03H2_58515</name>
</gene>